<reference evidence="4" key="1">
    <citation type="submission" date="2023-06" db="EMBL/GenBank/DDBJ databases">
        <title>Genomic of Agaribacillus aureum.</title>
        <authorList>
            <person name="Wang G."/>
        </authorList>
    </citation>
    <scope>NUCLEOTIDE SEQUENCE</scope>
    <source>
        <strain evidence="4">BMA12</strain>
    </source>
</reference>
<gene>
    <name evidence="4" type="ORF">QQ020_02885</name>
</gene>
<name>A0ABT8KZQ7_9BACT</name>
<dbReference type="EMBL" id="JAUJEB010000001">
    <property type="protein sequence ID" value="MDN5210970.1"/>
    <property type="molecule type" value="Genomic_DNA"/>
</dbReference>
<proteinExistence type="inferred from homology"/>
<evidence type="ECO:0000256" key="2">
    <source>
        <dbReference type="SAM" id="Phobius"/>
    </source>
</evidence>
<dbReference type="PANTHER" id="PTHR30576">
    <property type="entry name" value="COLANIC BIOSYNTHESIS UDP-GLUCOSE LIPID CARRIER TRANSFERASE"/>
    <property type="match status" value="1"/>
</dbReference>
<keyword evidence="4" id="KW-0808">Transferase</keyword>
<comment type="caution">
    <text evidence="4">The sequence shown here is derived from an EMBL/GenBank/DDBJ whole genome shotgun (WGS) entry which is preliminary data.</text>
</comment>
<evidence type="ECO:0000259" key="3">
    <source>
        <dbReference type="Pfam" id="PF02397"/>
    </source>
</evidence>
<keyword evidence="5" id="KW-1185">Reference proteome</keyword>
<evidence type="ECO:0000256" key="1">
    <source>
        <dbReference type="ARBA" id="ARBA00006464"/>
    </source>
</evidence>
<organism evidence="4 5">
    <name type="scientific">Agaribacillus aureus</name>
    <dbReference type="NCBI Taxonomy" id="3051825"/>
    <lineage>
        <taxon>Bacteria</taxon>
        <taxon>Pseudomonadati</taxon>
        <taxon>Bacteroidota</taxon>
        <taxon>Cytophagia</taxon>
        <taxon>Cytophagales</taxon>
        <taxon>Splendidivirgaceae</taxon>
        <taxon>Agaribacillus</taxon>
    </lineage>
</organism>
<evidence type="ECO:0000313" key="5">
    <source>
        <dbReference type="Proteomes" id="UP001172083"/>
    </source>
</evidence>
<evidence type="ECO:0000313" key="4">
    <source>
        <dbReference type="EMBL" id="MDN5210970.1"/>
    </source>
</evidence>
<dbReference type="Pfam" id="PF02397">
    <property type="entry name" value="Bac_transf"/>
    <property type="match status" value="1"/>
</dbReference>
<keyword evidence="2" id="KW-0812">Transmembrane</keyword>
<dbReference type="EC" id="2.7.8.-" evidence="4"/>
<keyword evidence="2" id="KW-0472">Membrane</keyword>
<feature type="transmembrane region" description="Helical" evidence="2">
    <location>
        <begin position="6"/>
        <end position="29"/>
    </location>
</feature>
<sequence>MLKRLFDILFSLILIIPLLPVFLIIAILVKLDSKGPVFYLQTRVGKQNKDFKLFKFRTMYTDADKKGLLTVGHRDNRITRVGYNLRKYKVDELPQLFNVIIGDMSVVGPRPEVRKYVDMYDERQQKVVSVRPGITDFASIQFVHENELLKNADDPEKLYIDEIMPAKLELNLKYIENRHFFKDLKIILLTIKAIFT</sequence>
<dbReference type="GO" id="GO:0016740">
    <property type="term" value="F:transferase activity"/>
    <property type="evidence" value="ECO:0007669"/>
    <property type="project" value="UniProtKB-KW"/>
</dbReference>
<feature type="domain" description="Bacterial sugar transferase" evidence="3">
    <location>
        <begin position="3"/>
        <end position="195"/>
    </location>
</feature>
<keyword evidence="2" id="KW-1133">Transmembrane helix</keyword>
<dbReference type="InterPro" id="IPR003362">
    <property type="entry name" value="Bact_transf"/>
</dbReference>
<comment type="similarity">
    <text evidence="1">Belongs to the bacterial sugar transferase family.</text>
</comment>
<accession>A0ABT8KZQ7</accession>
<protein>
    <submittedName>
        <fullName evidence="4">Sugar transferase</fullName>
        <ecNumber evidence="4">2.7.8.-</ecNumber>
    </submittedName>
</protein>
<dbReference type="RefSeq" id="WP_346756306.1">
    <property type="nucleotide sequence ID" value="NZ_JAUJEB010000001.1"/>
</dbReference>
<dbReference type="PANTHER" id="PTHR30576:SF20">
    <property type="entry name" value="QUINOVOSAMINEPHOSPHOTRANSFERAE-RELATED"/>
    <property type="match status" value="1"/>
</dbReference>
<dbReference type="Proteomes" id="UP001172083">
    <property type="component" value="Unassembled WGS sequence"/>
</dbReference>